<sequence>MDSLTQLIPPPPEPFDARGDWPAVERELGVRLPEDYKALVETYGWGEFCDFLRLRTPFGDSPHNGLKWQSGNPSAPPRWNGQERHPYPLHPEPGGLLIWGTTTDADRLCWPTAGDPQSWPVVIWSRDGDYETIPKGAAEFLEGWSGAQFSSDLLGDMEPDLAPWFTTYHPRTNRCLRLSEGPLPHPERLRMLRDALAPTADRGSWRAEDGRSGQDHFATVGSDWQLTYDMADPHQIRIAYPPHDHERAQRELTTAVHRMGCDILAVSTSDGTPLTAWGLPTDDCS</sequence>
<evidence type="ECO:0000256" key="1">
    <source>
        <dbReference type="SAM" id="MobiDB-lite"/>
    </source>
</evidence>
<dbReference type="EMBL" id="JASITI010000056">
    <property type="protein sequence ID" value="MDK9500143.1"/>
    <property type="molecule type" value="Genomic_DNA"/>
</dbReference>
<reference evidence="2 3" key="1">
    <citation type="submission" date="2023-05" db="EMBL/GenBank/DDBJ databases">
        <title>Sequencing and Assembly of Streptomyces sp. NP73.</title>
        <authorList>
            <person name="Konwar A.N."/>
            <person name="Saikia K."/>
            <person name="Thakur D."/>
        </authorList>
    </citation>
    <scope>NUCLEOTIDE SEQUENCE [LARGE SCALE GENOMIC DNA]</scope>
    <source>
        <strain evidence="2 3">NP73</strain>
    </source>
</reference>
<dbReference type="Pfam" id="PF14568">
    <property type="entry name" value="SUKH_6"/>
    <property type="match status" value="1"/>
</dbReference>
<evidence type="ECO:0000313" key="2">
    <source>
        <dbReference type="EMBL" id="MDK9500143.1"/>
    </source>
</evidence>
<dbReference type="RefSeq" id="WP_285345822.1">
    <property type="nucleotide sequence ID" value="NZ_JASITI010000056.1"/>
</dbReference>
<evidence type="ECO:0000313" key="3">
    <source>
        <dbReference type="Proteomes" id="UP001223390"/>
    </source>
</evidence>
<proteinExistence type="predicted"/>
<accession>A0ABT7H3G8</accession>
<dbReference type="Proteomes" id="UP001223390">
    <property type="component" value="Unassembled WGS sequence"/>
</dbReference>
<keyword evidence="3" id="KW-1185">Reference proteome</keyword>
<dbReference type="SUPFAM" id="SSF160631">
    <property type="entry name" value="SMI1/KNR4-like"/>
    <property type="match status" value="1"/>
</dbReference>
<gene>
    <name evidence="2" type="ORF">QEZ40_005768</name>
</gene>
<feature type="region of interest" description="Disordered" evidence="1">
    <location>
        <begin position="1"/>
        <end position="20"/>
    </location>
</feature>
<dbReference type="Gene3D" id="3.40.1580.10">
    <property type="entry name" value="SMI1/KNR4-like"/>
    <property type="match status" value="1"/>
</dbReference>
<name>A0ABT7H3G8_9ACTN</name>
<comment type="caution">
    <text evidence="2">The sequence shown here is derived from an EMBL/GenBank/DDBJ whole genome shotgun (WGS) entry which is preliminary data.</text>
</comment>
<organism evidence="2 3">
    <name type="scientific">Streptomyces katrae</name>
    <dbReference type="NCBI Taxonomy" id="68223"/>
    <lineage>
        <taxon>Bacteria</taxon>
        <taxon>Bacillati</taxon>
        <taxon>Actinomycetota</taxon>
        <taxon>Actinomycetes</taxon>
        <taxon>Kitasatosporales</taxon>
        <taxon>Streptomycetaceae</taxon>
        <taxon>Streptomyces</taxon>
    </lineage>
</organism>
<protein>
    <submittedName>
        <fullName evidence="2">SMI1/KNR4 family protein</fullName>
    </submittedName>
</protein>
<dbReference type="InterPro" id="IPR037883">
    <property type="entry name" value="Knr4/Smi1-like_sf"/>
</dbReference>